<keyword evidence="2" id="KW-1185">Reference proteome</keyword>
<reference evidence="1 2" key="1">
    <citation type="submission" date="2020-07" db="EMBL/GenBank/DDBJ databases">
        <title>Comparative genomics of pyrophilous fungi reveals a link between fire events and developmental genes.</title>
        <authorList>
            <consortium name="DOE Joint Genome Institute"/>
            <person name="Steindorff A.S."/>
            <person name="Carver A."/>
            <person name="Calhoun S."/>
            <person name="Stillman K."/>
            <person name="Liu H."/>
            <person name="Lipzen A."/>
            <person name="Pangilinan J."/>
            <person name="Labutti K."/>
            <person name="Bruns T.D."/>
            <person name="Grigoriev I.V."/>
        </authorList>
    </citation>
    <scope>NUCLEOTIDE SEQUENCE [LARGE SCALE GENOMIC DNA]</scope>
    <source>
        <strain evidence="1 2">CBS 144469</strain>
    </source>
</reference>
<sequence>MWKLLIAQARKNDSCWLRKTTTTSSQEIEPQVAFGTRPTRVHDPVHKQTRHPNHSSSDTAQHALENLATPRPTHALLCFHPPKGSPMTNLGARRARPQPSTAMTHARRGGRVLAFFTGRAPHNTTNVNQARDIDDDGLALTFRHPRRPADSISTPIRLDALAYSRCAPTQPLDGKGSGDDDEHLGSTLDFQANLANGGDEEGGDVWEDYGVLVDALDSRYNEFHRSMCYARTISAASPSIPTTTTTTCTYLVHWPRH</sequence>
<dbReference type="Proteomes" id="UP000521943">
    <property type="component" value="Unassembled WGS sequence"/>
</dbReference>
<dbReference type="AlphaFoldDB" id="A0A8H6M5U3"/>
<protein>
    <submittedName>
        <fullName evidence="1">Uncharacterized protein</fullName>
    </submittedName>
</protein>
<evidence type="ECO:0000313" key="2">
    <source>
        <dbReference type="Proteomes" id="UP000521943"/>
    </source>
</evidence>
<name>A0A8H6M5U3_9AGAR</name>
<gene>
    <name evidence="1" type="ORF">DFP72DRAFT_902441</name>
</gene>
<comment type="caution">
    <text evidence="1">The sequence shown here is derived from an EMBL/GenBank/DDBJ whole genome shotgun (WGS) entry which is preliminary data.</text>
</comment>
<proteinExistence type="predicted"/>
<accession>A0A8H6M5U3</accession>
<evidence type="ECO:0000313" key="1">
    <source>
        <dbReference type="EMBL" id="KAF6753261.1"/>
    </source>
</evidence>
<organism evidence="1 2">
    <name type="scientific">Ephemerocybe angulata</name>
    <dbReference type="NCBI Taxonomy" id="980116"/>
    <lineage>
        <taxon>Eukaryota</taxon>
        <taxon>Fungi</taxon>
        <taxon>Dikarya</taxon>
        <taxon>Basidiomycota</taxon>
        <taxon>Agaricomycotina</taxon>
        <taxon>Agaricomycetes</taxon>
        <taxon>Agaricomycetidae</taxon>
        <taxon>Agaricales</taxon>
        <taxon>Agaricineae</taxon>
        <taxon>Psathyrellaceae</taxon>
        <taxon>Ephemerocybe</taxon>
    </lineage>
</organism>
<dbReference type="EMBL" id="JACGCI010000040">
    <property type="protein sequence ID" value="KAF6753261.1"/>
    <property type="molecule type" value="Genomic_DNA"/>
</dbReference>